<organism evidence="1 2">
    <name type="scientific">Acinetobacter parvus NIPH 1103</name>
    <dbReference type="NCBI Taxonomy" id="1217671"/>
    <lineage>
        <taxon>Bacteria</taxon>
        <taxon>Pseudomonadati</taxon>
        <taxon>Pseudomonadota</taxon>
        <taxon>Gammaproteobacteria</taxon>
        <taxon>Moraxellales</taxon>
        <taxon>Moraxellaceae</taxon>
        <taxon>Acinetobacter</taxon>
    </lineage>
</organism>
<proteinExistence type="predicted"/>
<sequence length="50" mass="5534">MEAKLKAEQQICQNIGLNDVDIKLATIYQIILLHCQWAGGMQKRTSSSSG</sequence>
<accession>N8RBE6</accession>
<comment type="caution">
    <text evidence="1">The sequence shown here is derived from an EMBL/GenBank/DDBJ whole genome shotgun (WGS) entry which is preliminary data.</text>
</comment>
<name>N8RBE6_9GAMM</name>
<reference evidence="1 2" key="1">
    <citation type="submission" date="2013-02" db="EMBL/GenBank/DDBJ databases">
        <title>The Genome Sequence of Acinetobacter parvus NIPH 1103.</title>
        <authorList>
            <consortium name="The Broad Institute Genome Sequencing Platform"/>
            <consortium name="The Broad Institute Genome Sequencing Center for Infectious Disease"/>
            <person name="Cerqueira G."/>
            <person name="Feldgarden M."/>
            <person name="Courvalin P."/>
            <person name="Perichon B."/>
            <person name="Grillot-Courvalin C."/>
            <person name="Clermont D."/>
            <person name="Rocha E."/>
            <person name="Yoon E.-J."/>
            <person name="Nemec A."/>
            <person name="Walker B."/>
            <person name="Young S.K."/>
            <person name="Zeng Q."/>
            <person name="Gargeya S."/>
            <person name="Fitzgerald M."/>
            <person name="Haas B."/>
            <person name="Abouelleil A."/>
            <person name="Alvarado L."/>
            <person name="Arachchi H.M."/>
            <person name="Berlin A.M."/>
            <person name="Chapman S.B."/>
            <person name="Dewar J."/>
            <person name="Goldberg J."/>
            <person name="Griggs A."/>
            <person name="Gujja S."/>
            <person name="Hansen M."/>
            <person name="Howarth C."/>
            <person name="Imamovic A."/>
            <person name="Larimer J."/>
            <person name="McCowan C."/>
            <person name="Murphy C."/>
            <person name="Neiman D."/>
            <person name="Pearson M."/>
            <person name="Priest M."/>
            <person name="Roberts A."/>
            <person name="Saif S."/>
            <person name="Shea T."/>
            <person name="Sisk P."/>
            <person name="Sykes S."/>
            <person name="Wortman J."/>
            <person name="Nusbaum C."/>
            <person name="Birren B."/>
        </authorList>
    </citation>
    <scope>NUCLEOTIDE SEQUENCE [LARGE SCALE GENOMIC DNA]</scope>
    <source>
        <strain evidence="1 2">NIPH 1103</strain>
    </source>
</reference>
<evidence type="ECO:0000313" key="1">
    <source>
        <dbReference type="EMBL" id="ENU32723.1"/>
    </source>
</evidence>
<evidence type="ECO:0000313" key="2">
    <source>
        <dbReference type="Proteomes" id="UP000018426"/>
    </source>
</evidence>
<dbReference type="Proteomes" id="UP000018426">
    <property type="component" value="Unassembled WGS sequence"/>
</dbReference>
<dbReference type="AlphaFoldDB" id="N8RBE6"/>
<dbReference type="EMBL" id="APOL01000038">
    <property type="protein sequence ID" value="ENU32723.1"/>
    <property type="molecule type" value="Genomic_DNA"/>
</dbReference>
<dbReference type="HOGENOM" id="CLU_3113510_0_0_6"/>
<gene>
    <name evidence="1" type="ORF">F989_02170</name>
</gene>
<protein>
    <submittedName>
        <fullName evidence="1">Uncharacterized protein</fullName>
    </submittedName>
</protein>
<dbReference type="PATRIC" id="fig|1217671.3.peg.2135"/>